<feature type="compositionally biased region" description="Polar residues" evidence="1">
    <location>
        <begin position="23"/>
        <end position="33"/>
    </location>
</feature>
<feature type="compositionally biased region" description="Basic and acidic residues" evidence="1">
    <location>
        <begin position="177"/>
        <end position="188"/>
    </location>
</feature>
<feature type="region of interest" description="Disordered" evidence="1">
    <location>
        <begin position="177"/>
        <end position="196"/>
    </location>
</feature>
<gene>
    <name evidence="2" type="ORF">ABVK25_005069</name>
</gene>
<proteinExistence type="predicted"/>
<dbReference type="EMBL" id="JBHFEH010000014">
    <property type="protein sequence ID" value="KAL2054765.1"/>
    <property type="molecule type" value="Genomic_DNA"/>
</dbReference>
<reference evidence="2 3" key="1">
    <citation type="submission" date="2024-09" db="EMBL/GenBank/DDBJ databases">
        <title>Rethinking Asexuality: The Enigmatic Case of Functional Sexual Genes in Lepraria (Stereocaulaceae).</title>
        <authorList>
            <person name="Doellman M."/>
            <person name="Sun Y."/>
            <person name="Barcenas-Pena A."/>
            <person name="Lumbsch H.T."/>
            <person name="Grewe F."/>
        </authorList>
    </citation>
    <scope>NUCLEOTIDE SEQUENCE [LARGE SCALE GENOMIC DNA]</scope>
    <source>
        <strain evidence="2 3">Grewe 0041</strain>
    </source>
</reference>
<accession>A0ABR4BAU7</accession>
<name>A0ABR4BAU7_9LECA</name>
<feature type="compositionally biased region" description="Basic and acidic residues" evidence="1">
    <location>
        <begin position="125"/>
        <end position="135"/>
    </location>
</feature>
<feature type="compositionally biased region" description="Basic and acidic residues" evidence="1">
    <location>
        <begin position="67"/>
        <end position="76"/>
    </location>
</feature>
<comment type="caution">
    <text evidence="2">The sequence shown here is derived from an EMBL/GenBank/DDBJ whole genome shotgun (WGS) entry which is preliminary data.</text>
</comment>
<evidence type="ECO:0000313" key="2">
    <source>
        <dbReference type="EMBL" id="KAL2054765.1"/>
    </source>
</evidence>
<keyword evidence="3" id="KW-1185">Reference proteome</keyword>
<dbReference type="Proteomes" id="UP001590951">
    <property type="component" value="Unassembled WGS sequence"/>
</dbReference>
<organism evidence="2 3">
    <name type="scientific">Lepraria finkii</name>
    <dbReference type="NCBI Taxonomy" id="1340010"/>
    <lineage>
        <taxon>Eukaryota</taxon>
        <taxon>Fungi</taxon>
        <taxon>Dikarya</taxon>
        <taxon>Ascomycota</taxon>
        <taxon>Pezizomycotina</taxon>
        <taxon>Lecanoromycetes</taxon>
        <taxon>OSLEUM clade</taxon>
        <taxon>Lecanoromycetidae</taxon>
        <taxon>Lecanorales</taxon>
        <taxon>Lecanorineae</taxon>
        <taxon>Stereocaulaceae</taxon>
        <taxon>Lepraria</taxon>
    </lineage>
</organism>
<protein>
    <submittedName>
        <fullName evidence="2">Uncharacterized protein</fullName>
    </submittedName>
</protein>
<feature type="compositionally biased region" description="Polar residues" evidence="1">
    <location>
        <begin position="82"/>
        <end position="97"/>
    </location>
</feature>
<sequence length="242" mass="26673">MEEIALVALPQDNAEDSEVEPATSDQRSSSQASIELRHTPPRSIPSSIGESKRKTPYDSWGEPQGEPSERSSLSRERRTKYGNKTFSGDQSADSANPPSEDVSDWPSGPETESRVMATEDTAGGSREDRKCQGERVFDSSTAAAKLDEERAVEVNPFGANLSEWPDTCSLETGAQFERRTDEQSKLEQSDCTPNQSSAIKSRPIIWDYTTDLLFPDQTEYVPMEYDHRGEAKVSPTGETQGG</sequence>
<feature type="region of interest" description="Disordered" evidence="1">
    <location>
        <begin position="1"/>
        <end position="135"/>
    </location>
</feature>
<evidence type="ECO:0000256" key="1">
    <source>
        <dbReference type="SAM" id="MobiDB-lite"/>
    </source>
</evidence>
<evidence type="ECO:0000313" key="3">
    <source>
        <dbReference type="Proteomes" id="UP001590951"/>
    </source>
</evidence>